<dbReference type="SMART" id="SM00225">
    <property type="entry name" value="BTB"/>
    <property type="match status" value="1"/>
</dbReference>
<dbReference type="PANTHER" id="PTHR24410">
    <property type="entry name" value="HL07962P-RELATED"/>
    <property type="match status" value="1"/>
</dbReference>
<keyword evidence="3" id="KW-1185">Reference proteome</keyword>
<evidence type="ECO:0000313" key="2">
    <source>
        <dbReference type="EMBL" id="KAL3831599.1"/>
    </source>
</evidence>
<dbReference type="AlphaFoldDB" id="A0ABD3T3V3"/>
<comment type="caution">
    <text evidence="2">The sequence shown here is derived from an EMBL/GenBank/DDBJ whole genome shotgun (WGS) entry which is preliminary data.</text>
</comment>
<name>A0ABD3T3V3_SINWO</name>
<dbReference type="Proteomes" id="UP001634394">
    <property type="component" value="Unassembled WGS sequence"/>
</dbReference>
<reference evidence="2 3" key="1">
    <citation type="submission" date="2024-11" db="EMBL/GenBank/DDBJ databases">
        <title>Chromosome-level genome assembly of the freshwater bivalve Anodonta woodiana.</title>
        <authorList>
            <person name="Chen X."/>
        </authorList>
    </citation>
    <scope>NUCLEOTIDE SEQUENCE [LARGE SCALE GENOMIC DNA]</scope>
    <source>
        <strain evidence="2">MN2024</strain>
        <tissue evidence="2">Gills</tissue>
    </source>
</reference>
<accession>A0ABD3T3V3</accession>
<gene>
    <name evidence="2" type="ORF">ACJMK2_023336</name>
</gene>
<proteinExistence type="predicted"/>
<dbReference type="PROSITE" id="PS50097">
    <property type="entry name" value="BTB"/>
    <property type="match status" value="1"/>
</dbReference>
<feature type="domain" description="BTB" evidence="1">
    <location>
        <begin position="77"/>
        <end position="167"/>
    </location>
</feature>
<protein>
    <recommendedName>
        <fullName evidence="1">BTB domain-containing protein</fullName>
    </recommendedName>
</protein>
<dbReference type="InterPro" id="IPR000210">
    <property type="entry name" value="BTB/POZ_dom"/>
</dbReference>
<evidence type="ECO:0000313" key="3">
    <source>
        <dbReference type="Proteomes" id="UP001634394"/>
    </source>
</evidence>
<dbReference type="Gene3D" id="3.30.710.10">
    <property type="entry name" value="Potassium Channel Kv1.1, Chain A"/>
    <property type="match status" value="1"/>
</dbReference>
<dbReference type="EMBL" id="JBJQND010000019">
    <property type="protein sequence ID" value="KAL3831599.1"/>
    <property type="molecule type" value="Genomic_DNA"/>
</dbReference>
<sequence length="235" mass="26686">MERYDSRAGLLDFDQMDIWVSSDGSSGYESTGVFDAESVRSYKSKECSTDESEMTNFKSLRELGHSMSYITDVPELCDVKFLVGDDEVPVYGVKAVLGTRSRYFYSLILKHMKYAEESHTSKRLTPRKSKKCYRKSNHLEIPIRSYDIDVFRRLIQFVHSGTVNITMKTVVGVLCGAVQFGFKDLETACQEMVQRGISRGRTKVLITSAREYSQHNSALEILSKLCGEGYVTSNR</sequence>
<dbReference type="PANTHER" id="PTHR24410:SF46">
    <property type="entry name" value="SERINE-ENRICHED PROTEIN"/>
    <property type="match status" value="1"/>
</dbReference>
<dbReference type="Pfam" id="PF00651">
    <property type="entry name" value="BTB"/>
    <property type="match status" value="1"/>
</dbReference>
<organism evidence="2 3">
    <name type="scientific">Sinanodonta woodiana</name>
    <name type="common">Chinese pond mussel</name>
    <name type="synonym">Anodonta woodiana</name>
    <dbReference type="NCBI Taxonomy" id="1069815"/>
    <lineage>
        <taxon>Eukaryota</taxon>
        <taxon>Metazoa</taxon>
        <taxon>Spiralia</taxon>
        <taxon>Lophotrochozoa</taxon>
        <taxon>Mollusca</taxon>
        <taxon>Bivalvia</taxon>
        <taxon>Autobranchia</taxon>
        <taxon>Heteroconchia</taxon>
        <taxon>Palaeoheterodonta</taxon>
        <taxon>Unionida</taxon>
        <taxon>Unionoidea</taxon>
        <taxon>Unionidae</taxon>
        <taxon>Unioninae</taxon>
        <taxon>Sinanodonta</taxon>
    </lineage>
</organism>
<dbReference type="SUPFAM" id="SSF54695">
    <property type="entry name" value="POZ domain"/>
    <property type="match status" value="1"/>
</dbReference>
<evidence type="ECO:0000259" key="1">
    <source>
        <dbReference type="PROSITE" id="PS50097"/>
    </source>
</evidence>
<dbReference type="InterPro" id="IPR051481">
    <property type="entry name" value="BTB-POZ/Galectin-3-binding"/>
</dbReference>
<dbReference type="InterPro" id="IPR011333">
    <property type="entry name" value="SKP1/BTB/POZ_sf"/>
</dbReference>